<evidence type="ECO:0000256" key="3">
    <source>
        <dbReference type="ARBA" id="ARBA00022827"/>
    </source>
</evidence>
<sequence length="542" mass="61981">MATVKSIAVIGGGPAGVIAAEVFSKNSAKYHKVRVFEKRDSVGGVWNYSANMKQPTYIPFGPDLDHIDPILTPPDVLPARVKSTPIEQWLGSPAYDDLKTNVTNKVMCFSDAPFYPNEPSLKQQQNCISNNNNDFHYDRFVLHSKVKKYLEEYSKPARELGLYVFNTSVEEVQLISINPPKYRLTLRQSTSSHQQKTDYWWSEDFDAIVVASGQFNVPLLPEIPGLPQYWAKHPERCIHSKYFKNNLMYKDSVTVVVGCGVSGNDITLRVAKTARKIYQSKRNPSRWEKIPGYKYPEGVIFKPEIAEILSDGRALFQDGTSTECAPDYFIFATGYQHDYKFLRKNFPGILTEDDKLADVFLGTFSMRYPNMAFIAGERMGSWAAFRAYEYQACAIDGVFSRRTRLPNYDYMMRKNKELEDFLQRVETMPFQSMLIVRKQAVEFAKLAGGFSRDNDNDNDNNKTKKKTTTSKKSSSSSSEQQVNKAPKWTHELDVELLQSSFDYLVECVFEGEYPDQDKINEICRLLSVPMFSPQDDAIYDKQ</sequence>
<feature type="compositionally biased region" description="Basic and acidic residues" evidence="5">
    <location>
        <begin position="452"/>
        <end position="462"/>
    </location>
</feature>
<evidence type="ECO:0000313" key="6">
    <source>
        <dbReference type="EMBL" id="VVT53855.1"/>
    </source>
</evidence>
<dbReference type="PRINTS" id="PR00419">
    <property type="entry name" value="ADXRDTASE"/>
</dbReference>
<organism evidence="6 7">
    <name type="scientific">Magnusiomyces paraingens</name>
    <dbReference type="NCBI Taxonomy" id="2606893"/>
    <lineage>
        <taxon>Eukaryota</taxon>
        <taxon>Fungi</taxon>
        <taxon>Dikarya</taxon>
        <taxon>Ascomycota</taxon>
        <taxon>Saccharomycotina</taxon>
        <taxon>Dipodascomycetes</taxon>
        <taxon>Dipodascales</taxon>
        <taxon>Dipodascaceae</taxon>
        <taxon>Magnusiomyces</taxon>
    </lineage>
</organism>
<evidence type="ECO:0000313" key="7">
    <source>
        <dbReference type="Proteomes" id="UP000398389"/>
    </source>
</evidence>
<dbReference type="GO" id="GO:0050660">
    <property type="term" value="F:flavin adenine dinucleotide binding"/>
    <property type="evidence" value="ECO:0007669"/>
    <property type="project" value="InterPro"/>
</dbReference>
<evidence type="ECO:0000256" key="1">
    <source>
        <dbReference type="ARBA" id="ARBA00009183"/>
    </source>
</evidence>
<dbReference type="RefSeq" id="XP_031854390.1">
    <property type="nucleotide sequence ID" value="XM_031998499.1"/>
</dbReference>
<dbReference type="GO" id="GO:0050661">
    <property type="term" value="F:NADP binding"/>
    <property type="evidence" value="ECO:0007669"/>
    <property type="project" value="InterPro"/>
</dbReference>
<dbReference type="AlphaFoldDB" id="A0A5E8BYK6"/>
<reference evidence="6 7" key="1">
    <citation type="submission" date="2019-09" db="EMBL/GenBank/DDBJ databases">
        <authorList>
            <person name="Brejova B."/>
        </authorList>
    </citation>
    <scope>NUCLEOTIDE SEQUENCE [LARGE SCALE GENOMIC DNA]</scope>
</reference>
<dbReference type="Pfam" id="PF13450">
    <property type="entry name" value="NAD_binding_8"/>
    <property type="match status" value="1"/>
</dbReference>
<dbReference type="InterPro" id="IPR036188">
    <property type="entry name" value="FAD/NAD-bd_sf"/>
</dbReference>
<name>A0A5E8BYK6_9ASCO</name>
<dbReference type="Gene3D" id="3.50.50.60">
    <property type="entry name" value="FAD/NAD(P)-binding domain"/>
    <property type="match status" value="2"/>
</dbReference>
<dbReference type="InterPro" id="IPR050346">
    <property type="entry name" value="FMO-like"/>
</dbReference>
<protein>
    <recommendedName>
        <fullName evidence="8">FAD/NAD(P)-binding domain-containing protein</fullName>
    </recommendedName>
</protein>
<dbReference type="Pfam" id="PF00743">
    <property type="entry name" value="FMO-like"/>
    <property type="match status" value="1"/>
</dbReference>
<feature type="region of interest" description="Disordered" evidence="5">
    <location>
        <begin position="452"/>
        <end position="486"/>
    </location>
</feature>
<comment type="similarity">
    <text evidence="1">Belongs to the FMO family.</text>
</comment>
<dbReference type="Proteomes" id="UP000398389">
    <property type="component" value="Unassembled WGS sequence"/>
</dbReference>
<dbReference type="GO" id="GO:0004499">
    <property type="term" value="F:N,N-dimethylaniline monooxygenase activity"/>
    <property type="evidence" value="ECO:0007669"/>
    <property type="project" value="InterPro"/>
</dbReference>
<dbReference type="GeneID" id="43582599"/>
<evidence type="ECO:0008006" key="8">
    <source>
        <dbReference type="Google" id="ProtNLM"/>
    </source>
</evidence>
<accession>A0A5E8BYK6</accession>
<evidence type="ECO:0000256" key="5">
    <source>
        <dbReference type="SAM" id="MobiDB-lite"/>
    </source>
</evidence>
<dbReference type="EMBL" id="CABVLU010000003">
    <property type="protein sequence ID" value="VVT53855.1"/>
    <property type="molecule type" value="Genomic_DNA"/>
</dbReference>
<dbReference type="OrthoDB" id="66881at2759"/>
<proteinExistence type="inferred from homology"/>
<keyword evidence="2" id="KW-0285">Flavoprotein</keyword>
<dbReference type="InterPro" id="IPR020946">
    <property type="entry name" value="Flavin_mOase-like"/>
</dbReference>
<gene>
    <name evidence="6" type="ORF">SAPINGB_P003784</name>
</gene>
<dbReference type="SUPFAM" id="SSF51905">
    <property type="entry name" value="FAD/NAD(P)-binding domain"/>
    <property type="match status" value="1"/>
</dbReference>
<dbReference type="PANTHER" id="PTHR23023">
    <property type="entry name" value="DIMETHYLANILINE MONOOXYGENASE"/>
    <property type="match status" value="1"/>
</dbReference>
<keyword evidence="7" id="KW-1185">Reference proteome</keyword>
<evidence type="ECO:0000256" key="2">
    <source>
        <dbReference type="ARBA" id="ARBA00022630"/>
    </source>
</evidence>
<keyword evidence="3" id="KW-0274">FAD</keyword>
<keyword evidence="4" id="KW-0560">Oxidoreductase</keyword>
<evidence type="ECO:0000256" key="4">
    <source>
        <dbReference type="ARBA" id="ARBA00023002"/>
    </source>
</evidence>